<name>A0A1J9QHU9_9EURO</name>
<dbReference type="Proteomes" id="UP000242791">
    <property type="component" value="Unassembled WGS sequence"/>
</dbReference>
<dbReference type="VEuPathDB" id="FungiDB:ACJ73_00540"/>
<dbReference type="AlphaFoldDB" id="A0A1J9QHU9"/>
<dbReference type="InterPro" id="IPR056884">
    <property type="entry name" value="NPHP3-like_N"/>
</dbReference>
<dbReference type="Pfam" id="PF17109">
    <property type="entry name" value="Goodbye"/>
    <property type="match status" value="1"/>
</dbReference>
<evidence type="ECO:0000313" key="4">
    <source>
        <dbReference type="EMBL" id="OJD28057.1"/>
    </source>
</evidence>
<evidence type="ECO:0000256" key="1">
    <source>
        <dbReference type="ARBA" id="ARBA00022737"/>
    </source>
</evidence>
<reference evidence="4 5" key="1">
    <citation type="submission" date="2015-08" db="EMBL/GenBank/DDBJ databases">
        <title>Emmonsia species relationships and genome sequence.</title>
        <authorList>
            <person name="Cuomo C.A."/>
            <person name="Schwartz I.S."/>
            <person name="Kenyon C."/>
            <person name="De Hoog G.S."/>
            <person name="Govender N.P."/>
            <person name="Botha A."/>
            <person name="Moreno L."/>
            <person name="De Vries M."/>
            <person name="Munoz J.F."/>
            <person name="Stielow J.B."/>
        </authorList>
    </citation>
    <scope>NUCLEOTIDE SEQUENCE [LARGE SCALE GENOMIC DNA]</scope>
    <source>
        <strain evidence="4 5">EI222</strain>
    </source>
</reference>
<keyword evidence="1" id="KW-0677">Repeat</keyword>
<protein>
    <submittedName>
        <fullName evidence="4">Uncharacterized protein</fullName>
    </submittedName>
</protein>
<gene>
    <name evidence="4" type="ORF">ACJ73_00540</name>
</gene>
<dbReference type="Pfam" id="PF24883">
    <property type="entry name" value="NPHP3_N"/>
    <property type="match status" value="1"/>
</dbReference>
<comment type="caution">
    <text evidence="4">The sequence shown here is derived from an EMBL/GenBank/DDBJ whole genome shotgun (WGS) entry which is preliminary data.</text>
</comment>
<organism evidence="4 5">
    <name type="scientific">Blastomyces percursus</name>
    <dbReference type="NCBI Taxonomy" id="1658174"/>
    <lineage>
        <taxon>Eukaryota</taxon>
        <taxon>Fungi</taxon>
        <taxon>Dikarya</taxon>
        <taxon>Ascomycota</taxon>
        <taxon>Pezizomycotina</taxon>
        <taxon>Eurotiomycetes</taxon>
        <taxon>Eurotiomycetidae</taxon>
        <taxon>Onygenales</taxon>
        <taxon>Ajellomycetaceae</taxon>
        <taxon>Blastomyces</taxon>
    </lineage>
</organism>
<dbReference type="OrthoDB" id="2913095at2759"/>
<dbReference type="EMBL" id="LGTZ01000038">
    <property type="protein sequence ID" value="OJD28057.1"/>
    <property type="molecule type" value="Genomic_DNA"/>
</dbReference>
<dbReference type="PANTHER" id="PTHR10039">
    <property type="entry name" value="AMELOGENIN"/>
    <property type="match status" value="1"/>
</dbReference>
<evidence type="ECO:0000259" key="2">
    <source>
        <dbReference type="Pfam" id="PF17109"/>
    </source>
</evidence>
<sequence length="495" mass="56811">MWREALVEFHKLSGHDPKKFTELRVDDVLGKMNQRKELDNKKAAKYGKARDVFGPSDICFNAVSYLITAAQNYSKIFSGIAELFERISAFLERFEVYVRSKCLGVELDTHLRKTIHELLRSFMRICALSIKISRENKFLLALEVFSFGSDKGIQVELHTLEALVKRETGMGVALTLESAKITEGNVTAGFAETQGSLKTIDSKVDNVTGQLSRVSNILERREHTDRMNETDGASKRNSEKIKSALKIEREVWRNDQEEFMRIRVPTTGEWLLTDPQFTAFLCSIVVLHLFQLHPPGHPDSRTSVAYYFFQKENKDEKPANKALKAIVWQLTDMVYRKPVAAACNKPEEFGNSLELWKQLVFQFSTKTEATFFIVLDGIDETEMDTGRPLIEIIRDISLIARGSSWARKRLVSKVDLDRVKVDILIYCLDAIVGEPNYRTDCLVDYAFTFRFIADHLDEVDLALTAPEPKSYIGSRLIKLFFEEECINMWWSPERM</sequence>
<proteinExistence type="predicted"/>
<feature type="domain" description="Nephrocystin 3-like N-terminal" evidence="3">
    <location>
        <begin position="280"/>
        <end position="396"/>
    </location>
</feature>
<feature type="domain" description="Fungal STAND N-terminal Goodbye" evidence="2">
    <location>
        <begin position="49"/>
        <end position="97"/>
    </location>
</feature>
<dbReference type="InterPro" id="IPR031350">
    <property type="entry name" value="Goodbye_dom"/>
</dbReference>
<evidence type="ECO:0000313" key="5">
    <source>
        <dbReference type="Proteomes" id="UP000242791"/>
    </source>
</evidence>
<evidence type="ECO:0000259" key="3">
    <source>
        <dbReference type="Pfam" id="PF24883"/>
    </source>
</evidence>
<keyword evidence="5" id="KW-1185">Reference proteome</keyword>
<dbReference type="PANTHER" id="PTHR10039:SF17">
    <property type="entry name" value="FUNGAL STAND N-TERMINAL GOODBYE DOMAIN-CONTAINING PROTEIN-RELATED"/>
    <property type="match status" value="1"/>
</dbReference>
<accession>A0A1J9QHU9</accession>